<dbReference type="RefSeq" id="WP_169346053.1">
    <property type="nucleotide sequence ID" value="NZ_JABBJJ010000077.1"/>
</dbReference>
<evidence type="ECO:0000256" key="2">
    <source>
        <dbReference type="ARBA" id="ARBA00022438"/>
    </source>
</evidence>
<dbReference type="GO" id="GO:0046872">
    <property type="term" value="F:metal ion binding"/>
    <property type="evidence" value="ECO:0007669"/>
    <property type="project" value="UniProtKB-UniRule"/>
</dbReference>
<keyword evidence="4 6" id="KW-0479">Metal-binding</keyword>
<gene>
    <name evidence="6 9" type="primary">map</name>
    <name evidence="9" type="ORF">HG543_18130</name>
</gene>
<dbReference type="AlphaFoldDB" id="A0A848LGX1"/>
<feature type="binding site" evidence="6">
    <location>
        <position position="107"/>
    </location>
    <ligand>
        <name>a divalent metal cation</name>
        <dbReference type="ChEBI" id="CHEBI:60240"/>
        <label>1</label>
    </ligand>
</feature>
<feature type="binding site" evidence="6">
    <location>
        <position position="107"/>
    </location>
    <ligand>
        <name>a divalent metal cation</name>
        <dbReference type="ChEBI" id="CHEBI:60240"/>
        <label>2</label>
        <note>catalytic</note>
    </ligand>
</feature>
<protein>
    <recommendedName>
        <fullName evidence="6 7">Methionine aminopeptidase</fullName>
        <shortName evidence="6">MAP</shortName>
        <shortName evidence="6">MetAP</shortName>
        <ecNumber evidence="6 7">3.4.11.18</ecNumber>
    </recommendedName>
    <alternativeName>
        <fullName evidence="6">Peptidase M</fullName>
    </alternativeName>
</protein>
<dbReference type="Proteomes" id="UP000518300">
    <property type="component" value="Unassembled WGS sequence"/>
</dbReference>
<keyword evidence="2 6" id="KW-0031">Aminopeptidase</keyword>
<dbReference type="InterPro" id="IPR036005">
    <property type="entry name" value="Creatinase/aminopeptidase-like"/>
</dbReference>
<comment type="caution">
    <text evidence="9">The sequence shown here is derived from an EMBL/GenBank/DDBJ whole genome shotgun (WGS) entry which is preliminary data.</text>
</comment>
<dbReference type="PANTHER" id="PTHR43330">
    <property type="entry name" value="METHIONINE AMINOPEPTIDASE"/>
    <property type="match status" value="1"/>
</dbReference>
<dbReference type="GO" id="GO:0004239">
    <property type="term" value="F:initiator methionyl aminopeptidase activity"/>
    <property type="evidence" value="ECO:0007669"/>
    <property type="project" value="UniProtKB-UniRule"/>
</dbReference>
<evidence type="ECO:0000256" key="1">
    <source>
        <dbReference type="ARBA" id="ARBA00002521"/>
    </source>
</evidence>
<dbReference type="GO" id="GO:0006508">
    <property type="term" value="P:proteolysis"/>
    <property type="evidence" value="ECO:0007669"/>
    <property type="project" value="UniProtKB-KW"/>
</dbReference>
<organism evidence="9 10">
    <name type="scientific">Pyxidicoccus fallax</name>
    <dbReference type="NCBI Taxonomy" id="394095"/>
    <lineage>
        <taxon>Bacteria</taxon>
        <taxon>Pseudomonadati</taxon>
        <taxon>Myxococcota</taxon>
        <taxon>Myxococcia</taxon>
        <taxon>Myxococcales</taxon>
        <taxon>Cystobacterineae</taxon>
        <taxon>Myxococcaceae</taxon>
        <taxon>Pyxidicoccus</taxon>
    </lineage>
</organism>
<dbReference type="PRINTS" id="PR00599">
    <property type="entry name" value="MAPEPTIDASE"/>
</dbReference>
<proteinExistence type="inferred from homology"/>
<comment type="catalytic activity">
    <reaction evidence="6 7">
        <text>Release of N-terminal amino acids, preferentially methionine, from peptides and arylamides.</text>
        <dbReference type="EC" id="3.4.11.18"/>
    </reaction>
</comment>
<evidence type="ECO:0000259" key="8">
    <source>
        <dbReference type="Pfam" id="PF00557"/>
    </source>
</evidence>
<dbReference type="EC" id="3.4.11.18" evidence="6 7"/>
<dbReference type="EMBL" id="JABBJJ010000077">
    <property type="protein sequence ID" value="NMO16765.1"/>
    <property type="molecule type" value="Genomic_DNA"/>
</dbReference>
<evidence type="ECO:0000256" key="7">
    <source>
        <dbReference type="RuleBase" id="RU003653"/>
    </source>
</evidence>
<dbReference type="InterPro" id="IPR002467">
    <property type="entry name" value="Pept_M24A_MAP1"/>
</dbReference>
<evidence type="ECO:0000256" key="4">
    <source>
        <dbReference type="ARBA" id="ARBA00022723"/>
    </source>
</evidence>
<comment type="function">
    <text evidence="1 6">Removes the N-terminal methionine from nascent proteins. The N-terminal methionine is often cleaved when the second residue in the primary sequence is small and uncharged (Met-Ala-, Cys, Gly, Pro, Ser, Thr, or Val). Requires deformylation of the N(alpha)-formylated initiator methionine before it can be hydrolyzed.</text>
</comment>
<dbReference type="InterPro" id="IPR000994">
    <property type="entry name" value="Pept_M24"/>
</dbReference>
<sequence>MTIPLFKGSEVDRLRRASQAAAGTLAYVASRLAPGISTADIDAWVREDTARRGGKPSQLGFHGFPATVCTSRNQVVCHGIPRPDEYVAPGDIINVDVTTFLDGFHGDTSATFLIGEVSAEARHVVDVARRCRDAGIAVVRHGARLGDIGAAIEELARKEGCSVVEEFGGHGIGHQMHAPPTVPHTGKRGTGIKLRSGMVLTVEPMVNLGRPGIRLMPDGWTVVTEDGSLSAQFEHTILVTGDGCEVLTRQELVLEIPVPTLPRLIAEASALHGG</sequence>
<keyword evidence="5 6" id="KW-0378">Hydrolase</keyword>
<evidence type="ECO:0000313" key="9">
    <source>
        <dbReference type="EMBL" id="NMO16765.1"/>
    </source>
</evidence>
<keyword evidence="10" id="KW-1185">Reference proteome</keyword>
<dbReference type="InterPro" id="IPR001714">
    <property type="entry name" value="Pept_M24_MAP"/>
</dbReference>
<feature type="binding site" evidence="6">
    <location>
        <position position="203"/>
    </location>
    <ligand>
        <name>a divalent metal cation</name>
        <dbReference type="ChEBI" id="CHEBI:60240"/>
        <label>2</label>
        <note>catalytic</note>
    </ligand>
</feature>
<dbReference type="Gene3D" id="3.90.230.10">
    <property type="entry name" value="Creatinase/methionine aminopeptidase superfamily"/>
    <property type="match status" value="1"/>
</dbReference>
<dbReference type="CDD" id="cd01086">
    <property type="entry name" value="MetAP1"/>
    <property type="match status" value="1"/>
</dbReference>
<dbReference type="SUPFAM" id="SSF55920">
    <property type="entry name" value="Creatinase/aminopeptidase"/>
    <property type="match status" value="1"/>
</dbReference>
<name>A0A848LGX1_9BACT</name>
<feature type="binding site" evidence="6">
    <location>
        <position position="96"/>
    </location>
    <ligand>
        <name>a divalent metal cation</name>
        <dbReference type="ChEBI" id="CHEBI:60240"/>
        <label>1</label>
    </ligand>
</feature>
<comment type="similarity">
    <text evidence="6">Belongs to the peptidase M24A family. Methionine aminopeptidase type 1 subfamily.</text>
</comment>
<feature type="binding site" evidence="6">
    <location>
        <position position="170"/>
    </location>
    <ligand>
        <name>a divalent metal cation</name>
        <dbReference type="ChEBI" id="CHEBI:60240"/>
        <label>2</label>
        <note>catalytic</note>
    </ligand>
</feature>
<evidence type="ECO:0000256" key="5">
    <source>
        <dbReference type="ARBA" id="ARBA00022801"/>
    </source>
</evidence>
<dbReference type="Pfam" id="PF00557">
    <property type="entry name" value="Peptidase_M24"/>
    <property type="match status" value="1"/>
</dbReference>
<dbReference type="HAMAP" id="MF_01974">
    <property type="entry name" value="MetAP_1"/>
    <property type="match status" value="1"/>
</dbReference>
<evidence type="ECO:0000256" key="3">
    <source>
        <dbReference type="ARBA" id="ARBA00022670"/>
    </source>
</evidence>
<accession>A0A848LGX1</accession>
<dbReference type="NCBIfam" id="TIGR00500">
    <property type="entry name" value="met_pdase_I"/>
    <property type="match status" value="1"/>
</dbReference>
<reference evidence="9 10" key="1">
    <citation type="submission" date="2020-04" db="EMBL/GenBank/DDBJ databases">
        <title>Draft genome of Pyxidicoccus fallax type strain.</title>
        <authorList>
            <person name="Whitworth D.E."/>
        </authorList>
    </citation>
    <scope>NUCLEOTIDE SEQUENCE [LARGE SCALE GENOMIC DNA]</scope>
    <source>
        <strain evidence="9 10">DSM 14698</strain>
    </source>
</reference>
<feature type="domain" description="Peptidase M24" evidence="8">
    <location>
        <begin position="13"/>
        <end position="240"/>
    </location>
</feature>
<feature type="binding site" evidence="6">
    <location>
        <position position="234"/>
    </location>
    <ligand>
        <name>a divalent metal cation</name>
        <dbReference type="ChEBI" id="CHEBI:60240"/>
        <label>2</label>
        <note>catalytic</note>
    </ligand>
</feature>
<comment type="subunit">
    <text evidence="6">Monomer.</text>
</comment>
<dbReference type="GO" id="GO:0070006">
    <property type="term" value="F:metalloaminopeptidase activity"/>
    <property type="evidence" value="ECO:0007669"/>
    <property type="project" value="UniProtKB-UniRule"/>
</dbReference>
<dbReference type="PANTHER" id="PTHR43330:SF8">
    <property type="entry name" value="METHIONINE AMINOPEPTIDASE 1D, MITOCHONDRIAL"/>
    <property type="match status" value="1"/>
</dbReference>
<feature type="binding site" evidence="6">
    <location>
        <position position="177"/>
    </location>
    <ligand>
        <name>substrate</name>
    </ligand>
</feature>
<evidence type="ECO:0000256" key="6">
    <source>
        <dbReference type="HAMAP-Rule" id="MF_01974"/>
    </source>
</evidence>
<feature type="binding site" evidence="6">
    <location>
        <position position="234"/>
    </location>
    <ligand>
        <name>a divalent metal cation</name>
        <dbReference type="ChEBI" id="CHEBI:60240"/>
        <label>1</label>
    </ligand>
</feature>
<comment type="cofactor">
    <cofactor evidence="6">
        <name>Co(2+)</name>
        <dbReference type="ChEBI" id="CHEBI:48828"/>
    </cofactor>
    <cofactor evidence="6">
        <name>Zn(2+)</name>
        <dbReference type="ChEBI" id="CHEBI:29105"/>
    </cofactor>
    <cofactor evidence="6">
        <name>Mn(2+)</name>
        <dbReference type="ChEBI" id="CHEBI:29035"/>
    </cofactor>
    <cofactor evidence="6">
        <name>Fe(2+)</name>
        <dbReference type="ChEBI" id="CHEBI:29033"/>
    </cofactor>
    <text evidence="6">Binds 2 divalent metal cations per subunit. Has a high-affinity and a low affinity metal-binding site. The true nature of the physiological cofactor is under debate. The enzyme is active with cobalt, zinc, manganese or divalent iron ions. Most likely, methionine aminopeptidases function as mononuclear Fe(2+)-metalloproteases under physiological conditions, and the catalytically relevant metal-binding site has been assigned to the histidine-containing high-affinity site.</text>
</comment>
<keyword evidence="3 6" id="KW-0645">Protease</keyword>
<feature type="binding site" evidence="6">
    <location>
        <position position="78"/>
    </location>
    <ligand>
        <name>substrate</name>
    </ligand>
</feature>
<evidence type="ECO:0000313" key="10">
    <source>
        <dbReference type="Proteomes" id="UP000518300"/>
    </source>
</evidence>